<name>A0A5D4MC61_9BACI</name>
<dbReference type="AlphaFoldDB" id="A0A5D4MC61"/>
<protein>
    <submittedName>
        <fullName evidence="2">Uncharacterized protein</fullName>
    </submittedName>
</protein>
<evidence type="ECO:0000313" key="3">
    <source>
        <dbReference type="Proteomes" id="UP000325182"/>
    </source>
</evidence>
<evidence type="ECO:0000256" key="1">
    <source>
        <dbReference type="SAM" id="MobiDB-lite"/>
    </source>
</evidence>
<comment type="caution">
    <text evidence="2">The sequence shown here is derived from an EMBL/GenBank/DDBJ whole genome shotgun (WGS) entry which is preliminary data.</text>
</comment>
<evidence type="ECO:0000313" key="2">
    <source>
        <dbReference type="EMBL" id="TYR99078.1"/>
    </source>
</evidence>
<gene>
    <name evidence="2" type="ORF">FZC84_11925</name>
</gene>
<accession>A0A5D4MC61</accession>
<feature type="compositionally biased region" description="Basic and acidic residues" evidence="1">
    <location>
        <begin position="91"/>
        <end position="106"/>
    </location>
</feature>
<feature type="region of interest" description="Disordered" evidence="1">
    <location>
        <begin position="57"/>
        <end position="106"/>
    </location>
</feature>
<dbReference type="EMBL" id="VTEG01000007">
    <property type="protein sequence ID" value="TYR99078.1"/>
    <property type="molecule type" value="Genomic_DNA"/>
</dbReference>
<reference evidence="2 3" key="1">
    <citation type="submission" date="2019-08" db="EMBL/GenBank/DDBJ databases">
        <title>Bacillus genomes from the desert of Cuatro Cienegas, Coahuila.</title>
        <authorList>
            <person name="Olmedo-Alvarez G."/>
        </authorList>
    </citation>
    <scope>NUCLEOTIDE SEQUENCE [LARGE SCALE GENOMIC DNA]</scope>
    <source>
        <strain evidence="2 3">CH128b_4D</strain>
    </source>
</reference>
<dbReference type="RefSeq" id="WP_148953998.1">
    <property type="nucleotide sequence ID" value="NZ_VTEG01000007.1"/>
</dbReference>
<sequence length="106" mass="11752">MPYKVIRAFRDKEDDGRTYSRNDIFPAHGEVSIERFNELSGPENDAGYPLIKEIGAVQKPSEDPKDEGGQGVEFPKHTGGGWYELSNGERVQGKEDALAAEAELKN</sequence>
<dbReference type="Proteomes" id="UP000325182">
    <property type="component" value="Unassembled WGS sequence"/>
</dbReference>
<organism evidence="2 3">
    <name type="scientific">Rossellomorea vietnamensis</name>
    <dbReference type="NCBI Taxonomy" id="218284"/>
    <lineage>
        <taxon>Bacteria</taxon>
        <taxon>Bacillati</taxon>
        <taxon>Bacillota</taxon>
        <taxon>Bacilli</taxon>
        <taxon>Bacillales</taxon>
        <taxon>Bacillaceae</taxon>
        <taxon>Rossellomorea</taxon>
    </lineage>
</organism>
<proteinExistence type="predicted"/>